<feature type="region of interest" description="Disordered" evidence="1">
    <location>
        <begin position="1"/>
        <end position="57"/>
    </location>
</feature>
<dbReference type="EMBL" id="FXAN01000034">
    <property type="protein sequence ID" value="SMF98839.1"/>
    <property type="molecule type" value="Genomic_DNA"/>
</dbReference>
<proteinExistence type="predicted"/>
<feature type="compositionally biased region" description="Basic residues" evidence="1">
    <location>
        <begin position="26"/>
        <end position="36"/>
    </location>
</feature>
<sequence length="57" mass="6959">MRKEPFEKRCRHGEASIRIGKTTMRANRRRLKRNPLRRAPSIQSLSGRTQKYFRQFR</sequence>
<name>A0A238H0T1_9BURK</name>
<organism evidence="2 3">
    <name type="scientific">Burkholderia singularis</name>
    <dbReference type="NCBI Taxonomy" id="1503053"/>
    <lineage>
        <taxon>Bacteria</taxon>
        <taxon>Pseudomonadati</taxon>
        <taxon>Pseudomonadota</taxon>
        <taxon>Betaproteobacteria</taxon>
        <taxon>Burkholderiales</taxon>
        <taxon>Burkholderiaceae</taxon>
        <taxon>Burkholderia</taxon>
        <taxon>pseudomallei group</taxon>
    </lineage>
</organism>
<reference evidence="2 3" key="1">
    <citation type="submission" date="2017-04" db="EMBL/GenBank/DDBJ databases">
        <authorList>
            <person name="Afonso C.L."/>
            <person name="Miller P.J."/>
            <person name="Scott M.A."/>
            <person name="Spackman E."/>
            <person name="Goraichik I."/>
            <person name="Dimitrov K.M."/>
            <person name="Suarez D.L."/>
            <person name="Swayne D.E."/>
        </authorList>
    </citation>
    <scope>NUCLEOTIDE SEQUENCE [LARGE SCALE GENOMIC DNA]</scope>
    <source>
        <strain evidence="2">LMG 28154</strain>
    </source>
</reference>
<dbReference type="Proteomes" id="UP000198460">
    <property type="component" value="Unassembled WGS sequence"/>
</dbReference>
<accession>A0A238H0T1</accession>
<evidence type="ECO:0000313" key="3">
    <source>
        <dbReference type="Proteomes" id="UP000198460"/>
    </source>
</evidence>
<protein>
    <submittedName>
        <fullName evidence="2">Uncharacterized protein</fullName>
    </submittedName>
</protein>
<gene>
    <name evidence="2" type="ORF">BSIN_2125</name>
</gene>
<feature type="compositionally biased region" description="Basic and acidic residues" evidence="1">
    <location>
        <begin position="1"/>
        <end position="15"/>
    </location>
</feature>
<dbReference type="AlphaFoldDB" id="A0A238H0T1"/>
<evidence type="ECO:0000313" key="2">
    <source>
        <dbReference type="EMBL" id="SMF98839.1"/>
    </source>
</evidence>
<evidence type="ECO:0000256" key="1">
    <source>
        <dbReference type="SAM" id="MobiDB-lite"/>
    </source>
</evidence>